<protein>
    <submittedName>
        <fullName evidence="2">PAS domain S-box-containing protein</fullName>
    </submittedName>
</protein>
<dbReference type="Proteomes" id="UP000294980">
    <property type="component" value="Unassembled WGS sequence"/>
</dbReference>
<name>A0A4R2KRY8_9GAMM</name>
<dbReference type="InterPro" id="IPR013655">
    <property type="entry name" value="PAS_fold_3"/>
</dbReference>
<dbReference type="AlphaFoldDB" id="A0A4R2KRY8"/>
<dbReference type="InterPro" id="IPR035965">
    <property type="entry name" value="PAS-like_dom_sf"/>
</dbReference>
<dbReference type="NCBIfam" id="TIGR00229">
    <property type="entry name" value="sensory_box"/>
    <property type="match status" value="1"/>
</dbReference>
<accession>A0A4R2KRY8</accession>
<evidence type="ECO:0000313" key="3">
    <source>
        <dbReference type="Proteomes" id="UP000294980"/>
    </source>
</evidence>
<dbReference type="Pfam" id="PF08447">
    <property type="entry name" value="PAS_3"/>
    <property type="match status" value="1"/>
</dbReference>
<comment type="caution">
    <text evidence="2">The sequence shown here is derived from an EMBL/GenBank/DDBJ whole genome shotgun (WGS) entry which is preliminary data.</text>
</comment>
<dbReference type="CDD" id="cd00130">
    <property type="entry name" value="PAS"/>
    <property type="match status" value="1"/>
</dbReference>
<dbReference type="SMART" id="SM00091">
    <property type="entry name" value="PAS"/>
    <property type="match status" value="1"/>
</dbReference>
<sequence>MRGEDGGAGEGASGHRKLVQENAALRTALSEALAREEFFRVIAEQVGDYVAVLDLEGRRVFNSRSYATLFGNRSNLVGTDSFAEVHPDDLKAVKTAFRETVKTGRGHMLTFRFLLPDGSEHYMES</sequence>
<proteinExistence type="predicted"/>
<dbReference type="InterPro" id="IPR000014">
    <property type="entry name" value="PAS"/>
</dbReference>
<dbReference type="PROSITE" id="PS50112">
    <property type="entry name" value="PAS"/>
    <property type="match status" value="1"/>
</dbReference>
<dbReference type="Gene3D" id="3.30.450.20">
    <property type="entry name" value="PAS domain"/>
    <property type="match status" value="1"/>
</dbReference>
<evidence type="ECO:0000259" key="1">
    <source>
        <dbReference type="PROSITE" id="PS50112"/>
    </source>
</evidence>
<keyword evidence="3" id="KW-1185">Reference proteome</keyword>
<organism evidence="2 3">
    <name type="scientific">Chromatocurvus halotolerans</name>
    <dbReference type="NCBI Taxonomy" id="1132028"/>
    <lineage>
        <taxon>Bacteria</taxon>
        <taxon>Pseudomonadati</taxon>
        <taxon>Pseudomonadota</taxon>
        <taxon>Gammaproteobacteria</taxon>
        <taxon>Cellvibrionales</taxon>
        <taxon>Halieaceae</taxon>
        <taxon>Chromatocurvus</taxon>
    </lineage>
</organism>
<gene>
    <name evidence="2" type="ORF">EV688_108113</name>
</gene>
<feature type="domain" description="PAS" evidence="1">
    <location>
        <begin position="35"/>
        <end position="104"/>
    </location>
</feature>
<evidence type="ECO:0000313" key="2">
    <source>
        <dbReference type="EMBL" id="TCO75547.1"/>
    </source>
</evidence>
<reference evidence="2 3" key="1">
    <citation type="submission" date="2019-03" db="EMBL/GenBank/DDBJ databases">
        <title>Genomic Encyclopedia of Type Strains, Phase IV (KMG-IV): sequencing the most valuable type-strain genomes for metagenomic binning, comparative biology and taxonomic classification.</title>
        <authorList>
            <person name="Goeker M."/>
        </authorList>
    </citation>
    <scope>NUCLEOTIDE SEQUENCE [LARGE SCALE GENOMIC DNA]</scope>
    <source>
        <strain evidence="2 3">DSM 23344</strain>
    </source>
</reference>
<dbReference type="EMBL" id="SLWX01000008">
    <property type="protein sequence ID" value="TCO75547.1"/>
    <property type="molecule type" value="Genomic_DNA"/>
</dbReference>
<dbReference type="SUPFAM" id="SSF55785">
    <property type="entry name" value="PYP-like sensor domain (PAS domain)"/>
    <property type="match status" value="1"/>
</dbReference>